<proteinExistence type="inferred from homology"/>
<dbReference type="RefSeq" id="XP_051442711.1">
    <property type="nucleotide sequence ID" value="XM_051584648.1"/>
</dbReference>
<dbReference type="GO" id="GO:0020037">
    <property type="term" value="F:heme binding"/>
    <property type="evidence" value="ECO:0007669"/>
    <property type="project" value="InterPro"/>
</dbReference>
<name>A0AAD5E6L3_UMBRA</name>
<feature type="binding site" description="axial binding residue" evidence="4">
    <location>
        <position position="447"/>
    </location>
    <ligand>
        <name>heme</name>
        <dbReference type="ChEBI" id="CHEBI:30413"/>
    </ligand>
    <ligandPart>
        <name>Fe</name>
        <dbReference type="ChEBI" id="CHEBI:18248"/>
    </ligandPart>
</feature>
<dbReference type="InterPro" id="IPR050364">
    <property type="entry name" value="Cytochrome_P450_fung"/>
</dbReference>
<dbReference type="InterPro" id="IPR036396">
    <property type="entry name" value="Cyt_P450_sf"/>
</dbReference>
<dbReference type="PRINTS" id="PR00463">
    <property type="entry name" value="EP450I"/>
</dbReference>
<protein>
    <recommendedName>
        <fullName evidence="9">Cytochrome P450</fullName>
    </recommendedName>
</protein>
<dbReference type="PROSITE" id="PS00086">
    <property type="entry name" value="CYTOCHROME_P450"/>
    <property type="match status" value="1"/>
</dbReference>
<comment type="similarity">
    <text evidence="5">Belongs to the cytochrome P450 family.</text>
</comment>
<evidence type="ECO:0000256" key="4">
    <source>
        <dbReference type="PIRSR" id="PIRSR602401-1"/>
    </source>
</evidence>
<feature type="transmembrane region" description="Helical" evidence="6">
    <location>
        <begin position="6"/>
        <end position="24"/>
    </location>
</feature>
<keyword evidence="4 5" id="KW-0349">Heme</keyword>
<keyword evidence="8" id="KW-1185">Reference proteome</keyword>
<dbReference type="PANTHER" id="PTHR46300:SF5">
    <property type="entry name" value="CYTOCHROME P450"/>
    <property type="match status" value="1"/>
</dbReference>
<keyword evidence="2 5" id="KW-0560">Oxidoreductase</keyword>
<gene>
    <name evidence="7" type="ORF">K450DRAFT_200912</name>
</gene>
<dbReference type="GO" id="GO:0004497">
    <property type="term" value="F:monooxygenase activity"/>
    <property type="evidence" value="ECO:0007669"/>
    <property type="project" value="UniProtKB-KW"/>
</dbReference>
<dbReference type="Proteomes" id="UP001206595">
    <property type="component" value="Unassembled WGS sequence"/>
</dbReference>
<dbReference type="PRINTS" id="PR00385">
    <property type="entry name" value="P450"/>
</dbReference>
<evidence type="ECO:0000313" key="7">
    <source>
        <dbReference type="EMBL" id="KAI8577707.1"/>
    </source>
</evidence>
<comment type="caution">
    <text evidence="7">The sequence shown here is derived from an EMBL/GenBank/DDBJ whole genome shotgun (WGS) entry which is preliminary data.</text>
</comment>
<keyword evidence="3 4" id="KW-0408">Iron</keyword>
<dbReference type="SUPFAM" id="SSF48264">
    <property type="entry name" value="Cytochrome P450"/>
    <property type="match status" value="1"/>
</dbReference>
<evidence type="ECO:0000256" key="1">
    <source>
        <dbReference type="ARBA" id="ARBA00022723"/>
    </source>
</evidence>
<keyword evidence="5" id="KW-0503">Monooxygenase</keyword>
<evidence type="ECO:0000313" key="8">
    <source>
        <dbReference type="Proteomes" id="UP001206595"/>
    </source>
</evidence>
<evidence type="ECO:0000256" key="5">
    <source>
        <dbReference type="RuleBase" id="RU000461"/>
    </source>
</evidence>
<dbReference type="GO" id="GO:0005506">
    <property type="term" value="F:iron ion binding"/>
    <property type="evidence" value="ECO:0007669"/>
    <property type="project" value="InterPro"/>
</dbReference>
<dbReference type="GeneID" id="75909998"/>
<evidence type="ECO:0000256" key="3">
    <source>
        <dbReference type="ARBA" id="ARBA00023004"/>
    </source>
</evidence>
<keyword evidence="6" id="KW-1133">Transmembrane helix</keyword>
<dbReference type="GO" id="GO:0016705">
    <property type="term" value="F:oxidoreductase activity, acting on paired donors, with incorporation or reduction of molecular oxygen"/>
    <property type="evidence" value="ECO:0007669"/>
    <property type="project" value="InterPro"/>
</dbReference>
<reference evidence="7" key="1">
    <citation type="submission" date="2021-06" db="EMBL/GenBank/DDBJ databases">
        <authorList>
            <consortium name="DOE Joint Genome Institute"/>
            <person name="Mondo S.J."/>
            <person name="Amses K.R."/>
            <person name="Simmons D.R."/>
            <person name="Longcore J.E."/>
            <person name="Seto K."/>
            <person name="Alves G.H."/>
            <person name="Bonds A.E."/>
            <person name="Quandt C.A."/>
            <person name="Davis W.J."/>
            <person name="Chang Y."/>
            <person name="Letcher P.M."/>
            <person name="Powell M.J."/>
            <person name="Kuo A."/>
            <person name="Labutti K."/>
            <person name="Pangilinan J."/>
            <person name="Andreopoulos W."/>
            <person name="Tritt A."/>
            <person name="Riley R."/>
            <person name="Hundley H."/>
            <person name="Johnson J."/>
            <person name="Lipzen A."/>
            <person name="Barry K."/>
            <person name="Berbee M.L."/>
            <person name="Buchler N.E."/>
            <person name="Grigoriev I.V."/>
            <person name="Spatafora J.W."/>
            <person name="Stajich J.E."/>
            <person name="James T.Y."/>
        </authorList>
    </citation>
    <scope>NUCLEOTIDE SEQUENCE</scope>
    <source>
        <strain evidence="7">AG</strain>
    </source>
</reference>
<comment type="cofactor">
    <cofactor evidence="4">
        <name>heme</name>
        <dbReference type="ChEBI" id="CHEBI:30413"/>
    </cofactor>
</comment>
<keyword evidence="1 4" id="KW-0479">Metal-binding</keyword>
<organism evidence="7 8">
    <name type="scientific">Umbelopsis ramanniana AG</name>
    <dbReference type="NCBI Taxonomy" id="1314678"/>
    <lineage>
        <taxon>Eukaryota</taxon>
        <taxon>Fungi</taxon>
        <taxon>Fungi incertae sedis</taxon>
        <taxon>Mucoromycota</taxon>
        <taxon>Mucoromycotina</taxon>
        <taxon>Umbelopsidomycetes</taxon>
        <taxon>Umbelopsidales</taxon>
        <taxon>Umbelopsidaceae</taxon>
        <taxon>Umbelopsis</taxon>
    </lineage>
</organism>
<dbReference type="InterPro" id="IPR001128">
    <property type="entry name" value="Cyt_P450"/>
</dbReference>
<dbReference type="AlphaFoldDB" id="A0AAD5E6L3"/>
<keyword evidence="6" id="KW-0472">Membrane</keyword>
<dbReference type="Gene3D" id="1.10.630.10">
    <property type="entry name" value="Cytochrome P450"/>
    <property type="match status" value="1"/>
</dbReference>
<evidence type="ECO:0008006" key="9">
    <source>
        <dbReference type="Google" id="ProtNLM"/>
    </source>
</evidence>
<dbReference type="Pfam" id="PF00067">
    <property type="entry name" value="p450"/>
    <property type="match status" value="1"/>
</dbReference>
<accession>A0AAD5E6L3</accession>
<evidence type="ECO:0000256" key="2">
    <source>
        <dbReference type="ARBA" id="ARBA00023002"/>
    </source>
</evidence>
<dbReference type="InterPro" id="IPR002401">
    <property type="entry name" value="Cyt_P450_E_grp-I"/>
</dbReference>
<dbReference type="InterPro" id="IPR017972">
    <property type="entry name" value="Cyt_P450_CS"/>
</dbReference>
<dbReference type="EMBL" id="MU620937">
    <property type="protein sequence ID" value="KAI8577707.1"/>
    <property type="molecule type" value="Genomic_DNA"/>
</dbReference>
<evidence type="ECO:0000256" key="6">
    <source>
        <dbReference type="SAM" id="Phobius"/>
    </source>
</evidence>
<keyword evidence="6" id="KW-0812">Transmembrane</keyword>
<reference evidence="7" key="2">
    <citation type="journal article" date="2022" name="Proc. Natl. Acad. Sci. U.S.A.">
        <title>Diploid-dominant life cycles characterize the early evolution of Fungi.</title>
        <authorList>
            <person name="Amses K.R."/>
            <person name="Simmons D.R."/>
            <person name="Longcore J.E."/>
            <person name="Mondo S.J."/>
            <person name="Seto K."/>
            <person name="Jeronimo G.H."/>
            <person name="Bonds A.E."/>
            <person name="Quandt C.A."/>
            <person name="Davis W.J."/>
            <person name="Chang Y."/>
            <person name="Federici B.A."/>
            <person name="Kuo A."/>
            <person name="LaButti K."/>
            <person name="Pangilinan J."/>
            <person name="Andreopoulos W."/>
            <person name="Tritt A."/>
            <person name="Riley R."/>
            <person name="Hundley H."/>
            <person name="Johnson J."/>
            <person name="Lipzen A."/>
            <person name="Barry K."/>
            <person name="Lang B.F."/>
            <person name="Cuomo C.A."/>
            <person name="Buchler N.E."/>
            <person name="Grigoriev I.V."/>
            <person name="Spatafora J.W."/>
            <person name="Stajich J.E."/>
            <person name="James T.Y."/>
        </authorList>
    </citation>
    <scope>NUCLEOTIDE SEQUENCE</scope>
    <source>
        <strain evidence="7">AG</strain>
    </source>
</reference>
<dbReference type="PANTHER" id="PTHR46300">
    <property type="entry name" value="P450, PUTATIVE (EUROFUNG)-RELATED-RELATED"/>
    <property type="match status" value="1"/>
</dbReference>
<sequence>MSAYTVPFISSAMVAALGVAWWLLQRSEPNLPPLAPGCLPVIGHLLALTSKEPLQKLFLKWSQEVGPIFTLKLGVKRWIIINDSATVKDLIVSRGTIYSSRDISSVMTDGIFDGETGGGFAFYEYGKHWRNLRRIAHSGLTKKKIDDYQSTFEQGARTLSQTLWKDLAEDPDVEISLCRYLEDYALLSVLKVAYGDAIYLKPGDKELQPVFELTAAAATFLGPKEQLLEFFPILKRIFSQDVPLVKYIHSKLHSFYGPLFQSLVEKMKNDPENVSDCFFKEVADQLTLTQGIGFSAVFVGAGSDTTASTLQWIFAVLTNNPDIQQKIFEEIDAVVGRDRLPTADDETNLPYLQCVILETLRLFAPVPLGVPHATSSEDTYNNFVIPKMATVIINVHAIHRDPKRYEEPEKFDPTRHMEYVKGKSAQRFSQNVDDRPHLAFSTGRRACVGIHLAERSIFMAAAVLVACYRFEGSPDVSRSKANLATTFAPVPYEVRLIPRHDAVHQLIQDL</sequence>